<evidence type="ECO:0000313" key="4">
    <source>
        <dbReference type="Proteomes" id="UP000826656"/>
    </source>
</evidence>
<feature type="region of interest" description="Disordered" evidence="1">
    <location>
        <begin position="205"/>
        <end position="226"/>
    </location>
</feature>
<evidence type="ECO:0000259" key="2">
    <source>
        <dbReference type="Pfam" id="PF03732"/>
    </source>
</evidence>
<organism evidence="3 4">
    <name type="scientific">Solanum tuberosum</name>
    <name type="common">Potato</name>
    <dbReference type="NCBI Taxonomy" id="4113"/>
    <lineage>
        <taxon>Eukaryota</taxon>
        <taxon>Viridiplantae</taxon>
        <taxon>Streptophyta</taxon>
        <taxon>Embryophyta</taxon>
        <taxon>Tracheophyta</taxon>
        <taxon>Spermatophyta</taxon>
        <taxon>Magnoliopsida</taxon>
        <taxon>eudicotyledons</taxon>
        <taxon>Gunneridae</taxon>
        <taxon>Pentapetalae</taxon>
        <taxon>asterids</taxon>
        <taxon>lamiids</taxon>
        <taxon>Solanales</taxon>
        <taxon>Solanaceae</taxon>
        <taxon>Solanoideae</taxon>
        <taxon>Solaneae</taxon>
        <taxon>Solanum</taxon>
    </lineage>
</organism>
<dbReference type="InterPro" id="IPR005162">
    <property type="entry name" value="Retrotrans_gag_dom"/>
</dbReference>
<dbReference type="Pfam" id="PF03732">
    <property type="entry name" value="Retrotrans_gag"/>
    <property type="match status" value="1"/>
</dbReference>
<dbReference type="EMBL" id="JAIVGD010000002">
    <property type="protein sequence ID" value="KAH0778982.1"/>
    <property type="molecule type" value="Genomic_DNA"/>
</dbReference>
<name>A0ABQ7WGI8_SOLTU</name>
<feature type="domain" description="Retrotransposon gag" evidence="2">
    <location>
        <begin position="103"/>
        <end position="172"/>
    </location>
</feature>
<gene>
    <name evidence="3" type="ORF">KY290_005409</name>
</gene>
<evidence type="ECO:0000256" key="1">
    <source>
        <dbReference type="SAM" id="MobiDB-lite"/>
    </source>
</evidence>
<comment type="caution">
    <text evidence="3">The sequence shown here is derived from an EMBL/GenBank/DDBJ whole genome shotgun (WGS) entry which is preliminary data.</text>
</comment>
<accession>A0ABQ7WGI8</accession>
<dbReference type="Proteomes" id="UP000826656">
    <property type="component" value="Unassembled WGS sequence"/>
</dbReference>
<reference evidence="3 4" key="1">
    <citation type="journal article" date="2021" name="bioRxiv">
        <title>Chromosome-scale and haplotype-resolved genome assembly of a tetraploid potato cultivar.</title>
        <authorList>
            <person name="Sun H."/>
            <person name="Jiao W.-B."/>
            <person name="Krause K."/>
            <person name="Campoy J.A."/>
            <person name="Goel M."/>
            <person name="Folz-Donahue K."/>
            <person name="Kukat C."/>
            <person name="Huettel B."/>
            <person name="Schneeberger K."/>
        </authorList>
    </citation>
    <scope>NUCLEOTIDE SEQUENCE [LARGE SCALE GENOMIC DNA]</scope>
    <source>
        <strain evidence="3">SolTubOtavaFocal</strain>
        <tissue evidence="3">Leaves</tissue>
    </source>
</reference>
<keyword evidence="4" id="KW-1185">Reference proteome</keyword>
<sequence length="797" mass="91597">MEDQKLRTPYDSINPKKNSWSKEMFEIRSILQGLVGKIATARPQNNVPMYENRDLSPAPPTFRHKYASINFGRFCGDNPEAWIFQAEHYFEFYEIAEKYKLSLASLYLDGEALEWYLWLFQNKQLADWKHFTAKVMIRFRKQHLESQRCHLLNNQQVTSVIDYQSRFEDVSSGYGDFNVLASDIAYVSPQWNDIINSHLPQCCDEKSEGNNKTNAPKVLDDLSERPTDANSIDISCKLSQLEVEDPHKVCKLTIGDTSAAYFPSDLTYSVSPTAEETDCENDAKSEDKNDEEEIATIRDGKVYPQHRLGLAQCWKKMSSIPSTCSYPNLTTRGITSRLGHDVILLIMNLFPPDQFGLEFPFDPGSSLLTMYNLVFCVASSDLDHDKFIMSTLRNSRNWVDTGQGRNIYDFLSSKSRENVIEEKVRRMLQGFVESYSRQSPNIPVNRVVKLLCAMFGLIHESRIVSRHIHFNHGQFLDCGAFPFDSVLYHFLVSLWVQTFQPRLPRPLPKPPFSVFLLNFLGQIEKSVEIELKFDFDGLVVIGGVDSKTNAHLYTANLNSKVQPATDVLTIILQEWKVLKLRNRYKVKLQVVHLTGYTFYGVIERVDLVVLHRLHYGLIAMERQGEEGASKTVRQNLKVNNFSFDGLEYVKKYHLHHISIDRKGIDLEKEWSEDIAEFVSYINEFLLVNMSLVPRVAASNVSKIKIMIYGSLNDIIRWFTLLDTSQSIIYLCHVILYKVMKVQKLSKSDGVNSAILKAANKIIILFLMVFTCSSQGNYNTPSCRMKFPDMKLEDKVLF</sequence>
<protein>
    <recommendedName>
        <fullName evidence="2">Retrotransposon gag domain-containing protein</fullName>
    </recommendedName>
</protein>
<proteinExistence type="predicted"/>
<evidence type="ECO:0000313" key="3">
    <source>
        <dbReference type="EMBL" id="KAH0778982.1"/>
    </source>
</evidence>